<evidence type="ECO:0000313" key="1">
    <source>
        <dbReference type="EMBL" id="KAJ2772214.1"/>
    </source>
</evidence>
<accession>A0ACC1K2U4</accession>
<comment type="caution">
    <text evidence="1">The sequence shown here is derived from an EMBL/GenBank/DDBJ whole genome shotgun (WGS) entry which is preliminary data.</text>
</comment>
<dbReference type="Proteomes" id="UP001140234">
    <property type="component" value="Unassembled WGS sequence"/>
</dbReference>
<feature type="non-terminal residue" evidence="1">
    <location>
        <position position="1"/>
    </location>
</feature>
<protein>
    <submittedName>
        <fullName evidence="1">Uncharacterized protein</fullName>
    </submittedName>
</protein>
<sequence>AAAMDIVFWGLAVLALSCVWYLVSMLLHRSHILARFGRGRAPVLPLFGSGGLDSGLGAFIQDYRAGLSSRNFDIGANIAAGDSRPGLDSDEVLRIMEQHGVSFDRARLIRQQRLMQRNAIDPSTGLSLDPKAVTFA</sequence>
<name>A0ACC1K2U4_9FUNG</name>
<evidence type="ECO:0000313" key="2">
    <source>
        <dbReference type="Proteomes" id="UP001140234"/>
    </source>
</evidence>
<reference evidence="1" key="1">
    <citation type="submission" date="2022-07" db="EMBL/GenBank/DDBJ databases">
        <title>Phylogenomic reconstructions and comparative analyses of Kickxellomycotina fungi.</title>
        <authorList>
            <person name="Reynolds N.K."/>
            <person name="Stajich J.E."/>
            <person name="Barry K."/>
            <person name="Grigoriev I.V."/>
            <person name="Crous P."/>
            <person name="Smith M.E."/>
        </authorList>
    </citation>
    <scope>NUCLEOTIDE SEQUENCE</scope>
    <source>
        <strain evidence="1">CBS 109366</strain>
    </source>
</reference>
<keyword evidence="2" id="KW-1185">Reference proteome</keyword>
<dbReference type="EMBL" id="JANBUJ010000407">
    <property type="protein sequence ID" value="KAJ2772214.1"/>
    <property type="molecule type" value="Genomic_DNA"/>
</dbReference>
<organism evidence="1 2">
    <name type="scientific">Coemansia nantahalensis</name>
    <dbReference type="NCBI Taxonomy" id="2789366"/>
    <lineage>
        <taxon>Eukaryota</taxon>
        <taxon>Fungi</taxon>
        <taxon>Fungi incertae sedis</taxon>
        <taxon>Zoopagomycota</taxon>
        <taxon>Kickxellomycotina</taxon>
        <taxon>Kickxellomycetes</taxon>
        <taxon>Kickxellales</taxon>
        <taxon>Kickxellaceae</taxon>
        <taxon>Coemansia</taxon>
    </lineage>
</organism>
<proteinExistence type="predicted"/>
<gene>
    <name evidence="1" type="ORF">IWQ57_001863</name>
</gene>